<keyword evidence="1" id="KW-0812">Transmembrane</keyword>
<feature type="transmembrane region" description="Helical" evidence="1">
    <location>
        <begin position="88"/>
        <end position="106"/>
    </location>
</feature>
<comment type="caution">
    <text evidence="2">The sequence shown here is derived from an EMBL/GenBank/DDBJ whole genome shotgun (WGS) entry which is preliminary data.</text>
</comment>
<dbReference type="EMBL" id="JBEPLJ010000001">
    <property type="protein sequence ID" value="MET3583972.1"/>
    <property type="molecule type" value="Genomic_DNA"/>
</dbReference>
<keyword evidence="1" id="KW-0472">Membrane</keyword>
<dbReference type="RefSeq" id="WP_247242031.1">
    <property type="nucleotide sequence ID" value="NZ_JALJRA010000001.1"/>
</dbReference>
<name>A0ABV2H0Z2_9HYPH</name>
<organism evidence="2 3">
    <name type="scientific">Pseudorhizobium tarimense</name>
    <dbReference type="NCBI Taxonomy" id="1079109"/>
    <lineage>
        <taxon>Bacteria</taxon>
        <taxon>Pseudomonadati</taxon>
        <taxon>Pseudomonadota</taxon>
        <taxon>Alphaproteobacteria</taxon>
        <taxon>Hyphomicrobiales</taxon>
        <taxon>Rhizobiaceae</taxon>
        <taxon>Rhizobium/Agrobacterium group</taxon>
        <taxon>Pseudorhizobium</taxon>
    </lineage>
</organism>
<dbReference type="Proteomes" id="UP001549031">
    <property type="component" value="Unassembled WGS sequence"/>
</dbReference>
<proteinExistence type="predicted"/>
<sequence length="273" mass="30440">MRLLYRLAVVTGAILLCIAIFAAAFELLNGLAMNLMQGRFASPDLMLLPNAVWWALIFRAPGYIYLGTLPLLLLFLALEWRHIQARWAYVRVWAAAGVFATFFPGYWMLHAAPAFLAGGLAGWLYWRLAGRQAGHAFHGGDAENGSRKRLPLRYAAYAVLGYLAFQMLGYAYYGGKLLWVSFVAAPGPGTPPFQVLHEREMTAAKKVAMLDFPDAQSCLEESASDAIPSERLKMMDWIGSTATRKRKSASSAFSARIRISRLRQSGWKRRASR</sequence>
<protein>
    <submittedName>
        <fullName evidence="2">Phosphoglycerol transferase MdoB-like AlkP superfamily enzyme</fullName>
    </submittedName>
</protein>
<evidence type="ECO:0000313" key="2">
    <source>
        <dbReference type="EMBL" id="MET3583972.1"/>
    </source>
</evidence>
<evidence type="ECO:0000313" key="3">
    <source>
        <dbReference type="Proteomes" id="UP001549031"/>
    </source>
</evidence>
<reference evidence="2 3" key="1">
    <citation type="submission" date="2024-06" db="EMBL/GenBank/DDBJ databases">
        <title>Genomic Encyclopedia of Type Strains, Phase IV (KMG-IV): sequencing the most valuable type-strain genomes for metagenomic binning, comparative biology and taxonomic classification.</title>
        <authorList>
            <person name="Goeker M."/>
        </authorList>
    </citation>
    <scope>NUCLEOTIDE SEQUENCE [LARGE SCALE GENOMIC DNA]</scope>
    <source>
        <strain evidence="2 3">DSM 105042</strain>
    </source>
</reference>
<feature type="transmembrane region" description="Helical" evidence="1">
    <location>
        <begin position="112"/>
        <end position="129"/>
    </location>
</feature>
<feature type="transmembrane region" description="Helical" evidence="1">
    <location>
        <begin position="51"/>
        <end position="76"/>
    </location>
</feature>
<feature type="transmembrane region" description="Helical" evidence="1">
    <location>
        <begin position="7"/>
        <end position="31"/>
    </location>
</feature>
<accession>A0ABV2H0Z2</accession>
<evidence type="ECO:0000256" key="1">
    <source>
        <dbReference type="SAM" id="Phobius"/>
    </source>
</evidence>
<keyword evidence="3" id="KW-1185">Reference proteome</keyword>
<keyword evidence="1" id="KW-1133">Transmembrane helix</keyword>
<feature type="transmembrane region" description="Helical" evidence="1">
    <location>
        <begin position="154"/>
        <end position="173"/>
    </location>
</feature>
<gene>
    <name evidence="2" type="ORF">ABID21_000064</name>
</gene>